<dbReference type="Proteomes" id="UP001600107">
    <property type="component" value="Unassembled WGS sequence"/>
</dbReference>
<evidence type="ECO:0008006" key="3">
    <source>
        <dbReference type="Google" id="ProtNLM"/>
    </source>
</evidence>
<gene>
    <name evidence="1" type="ORF">ACFX5F_13730</name>
</gene>
<dbReference type="EMBL" id="JBHZPY010000013">
    <property type="protein sequence ID" value="MFE3872283.1"/>
    <property type="molecule type" value="Genomic_DNA"/>
</dbReference>
<evidence type="ECO:0000313" key="2">
    <source>
        <dbReference type="Proteomes" id="UP001600107"/>
    </source>
</evidence>
<dbReference type="RefSeq" id="WP_379852581.1">
    <property type="nucleotide sequence ID" value="NZ_JBHZPY010000013.1"/>
</dbReference>
<organism evidence="1 2">
    <name type="scientific">Flavobacterium zhoui</name>
    <dbReference type="NCBI Taxonomy" id="3230414"/>
    <lineage>
        <taxon>Bacteria</taxon>
        <taxon>Pseudomonadati</taxon>
        <taxon>Bacteroidota</taxon>
        <taxon>Flavobacteriia</taxon>
        <taxon>Flavobacteriales</taxon>
        <taxon>Flavobacteriaceae</taxon>
        <taxon>Flavobacterium</taxon>
    </lineage>
</organism>
<keyword evidence="2" id="KW-1185">Reference proteome</keyword>
<comment type="caution">
    <text evidence="1">The sequence shown here is derived from an EMBL/GenBank/DDBJ whole genome shotgun (WGS) entry which is preliminary data.</text>
</comment>
<accession>A0ABW6I7M7</accession>
<reference evidence="1 2" key="1">
    <citation type="submission" date="2024-06" db="EMBL/GenBank/DDBJ databases">
        <title>Flavobacterium spp. isolated from glacier.</title>
        <authorList>
            <person name="Han D."/>
        </authorList>
    </citation>
    <scope>NUCLEOTIDE SEQUENCE [LARGE SCALE GENOMIC DNA]</scope>
    <source>
        <strain evidence="1 2">ZS1P70</strain>
    </source>
</reference>
<protein>
    <recommendedName>
        <fullName evidence="3">Bacteriocin</fullName>
    </recommendedName>
</protein>
<proteinExistence type="predicted"/>
<name>A0ABW6I7M7_9FLAO</name>
<evidence type="ECO:0000313" key="1">
    <source>
        <dbReference type="EMBL" id="MFE3872283.1"/>
    </source>
</evidence>
<sequence>MNLENSNLEELSAQEIMNIDGGWYILRITGVLDGIEGNTHFSWFNFN</sequence>